<reference evidence="2" key="1">
    <citation type="submission" date="2020-01" db="EMBL/GenBank/DDBJ databases">
        <title>Insect and environment-associated Actinomycetes.</title>
        <authorList>
            <person name="Currrie C."/>
            <person name="Chevrette M."/>
            <person name="Carlson C."/>
            <person name="Stubbendieck R."/>
            <person name="Wendt-Pienkowski E."/>
        </authorList>
    </citation>
    <scope>NUCLEOTIDE SEQUENCE</scope>
    <source>
        <strain evidence="2">SID7499</strain>
    </source>
</reference>
<protein>
    <submittedName>
        <fullName evidence="2">Uncharacterized protein</fullName>
    </submittedName>
</protein>
<evidence type="ECO:0000313" key="2">
    <source>
        <dbReference type="EMBL" id="NEE11917.1"/>
    </source>
</evidence>
<evidence type="ECO:0000256" key="1">
    <source>
        <dbReference type="SAM" id="MobiDB-lite"/>
    </source>
</evidence>
<proteinExistence type="predicted"/>
<accession>A0A6G3X2P2</accession>
<sequence>DGSVSYPAVKVDDLTGAKPEAPGGSSRGSTRLPLDPPGLGPPGQQSLYPGYAGFRPVNPNAAKAQDVADRIARAM</sequence>
<feature type="compositionally biased region" description="Low complexity" evidence="1">
    <location>
        <begin position="42"/>
        <end position="51"/>
    </location>
</feature>
<feature type="non-terminal residue" evidence="2">
    <location>
        <position position="1"/>
    </location>
</feature>
<comment type="caution">
    <text evidence="2">The sequence shown here is derived from an EMBL/GenBank/DDBJ whole genome shotgun (WGS) entry which is preliminary data.</text>
</comment>
<dbReference type="EMBL" id="JAAGMN010003874">
    <property type="protein sequence ID" value="NEE11917.1"/>
    <property type="molecule type" value="Genomic_DNA"/>
</dbReference>
<name>A0A6G3X2P2_9ACTN</name>
<feature type="region of interest" description="Disordered" evidence="1">
    <location>
        <begin position="1"/>
        <end position="53"/>
    </location>
</feature>
<gene>
    <name evidence="2" type="ORF">G3M58_36355</name>
</gene>
<dbReference type="AlphaFoldDB" id="A0A6G3X2P2"/>
<organism evidence="2">
    <name type="scientific">Streptomyces sp. SID7499</name>
    <dbReference type="NCBI Taxonomy" id="2706086"/>
    <lineage>
        <taxon>Bacteria</taxon>
        <taxon>Bacillati</taxon>
        <taxon>Actinomycetota</taxon>
        <taxon>Actinomycetes</taxon>
        <taxon>Kitasatosporales</taxon>
        <taxon>Streptomycetaceae</taxon>
        <taxon>Streptomyces</taxon>
    </lineage>
</organism>
<feature type="non-terminal residue" evidence="2">
    <location>
        <position position="75"/>
    </location>
</feature>